<evidence type="ECO:0000313" key="10">
    <source>
        <dbReference type="Proteomes" id="UP000298787"/>
    </source>
</evidence>
<dbReference type="Gene3D" id="3.30.200.20">
    <property type="entry name" value="Phosphorylase Kinase, domain 1"/>
    <property type="match status" value="1"/>
</dbReference>
<evidence type="ECO:0000256" key="3">
    <source>
        <dbReference type="ARBA" id="ARBA00022729"/>
    </source>
</evidence>
<dbReference type="InterPro" id="IPR011009">
    <property type="entry name" value="Kinase-like_dom_sf"/>
</dbReference>
<dbReference type="GO" id="GO:0016477">
    <property type="term" value="P:cell migration"/>
    <property type="evidence" value="ECO:0007669"/>
    <property type="project" value="TreeGrafter"/>
</dbReference>
<evidence type="ECO:0000256" key="1">
    <source>
        <dbReference type="ARBA" id="ARBA00004251"/>
    </source>
</evidence>
<evidence type="ECO:0000313" key="9">
    <source>
        <dbReference type="EMBL" id="TKS87258.1"/>
    </source>
</evidence>
<feature type="domain" description="Tyrosine-protein kinase catalytic" evidence="8">
    <location>
        <begin position="12"/>
        <end position="127"/>
    </location>
</feature>
<dbReference type="STRING" id="240159.A0A4U5VGL6"/>
<dbReference type="AlphaFoldDB" id="A0A4U5VGL6"/>
<reference evidence="9 10" key="1">
    <citation type="submission" date="2019-01" db="EMBL/GenBank/DDBJ databases">
        <title>Genome Assembly of Collichthys lucidus.</title>
        <authorList>
            <person name="Cai M."/>
            <person name="Xiao S."/>
        </authorList>
    </citation>
    <scope>NUCLEOTIDE SEQUENCE [LARGE SCALE GENOMIC DNA]</scope>
    <source>
        <strain evidence="9">JT15FE1705JMU</strain>
        <tissue evidence="9">Muscle</tissue>
    </source>
</reference>
<evidence type="ECO:0000256" key="2">
    <source>
        <dbReference type="ARBA" id="ARBA00022475"/>
    </source>
</evidence>
<dbReference type="SUPFAM" id="SSF56112">
    <property type="entry name" value="Protein kinase-like (PK-like)"/>
    <property type="match status" value="1"/>
</dbReference>
<organism evidence="9 10">
    <name type="scientific">Collichthys lucidus</name>
    <name type="common">Big head croaker</name>
    <name type="synonym">Sciaena lucida</name>
    <dbReference type="NCBI Taxonomy" id="240159"/>
    <lineage>
        <taxon>Eukaryota</taxon>
        <taxon>Metazoa</taxon>
        <taxon>Chordata</taxon>
        <taxon>Craniata</taxon>
        <taxon>Vertebrata</taxon>
        <taxon>Euteleostomi</taxon>
        <taxon>Actinopterygii</taxon>
        <taxon>Neopterygii</taxon>
        <taxon>Teleostei</taxon>
        <taxon>Neoteleostei</taxon>
        <taxon>Acanthomorphata</taxon>
        <taxon>Eupercaria</taxon>
        <taxon>Sciaenidae</taxon>
        <taxon>Collichthys</taxon>
    </lineage>
</organism>
<feature type="region of interest" description="Disordered" evidence="7">
    <location>
        <begin position="202"/>
        <end position="235"/>
    </location>
</feature>
<keyword evidence="9" id="KW-0808">Transferase</keyword>
<dbReference type="SMART" id="SM00219">
    <property type="entry name" value="TyrKc"/>
    <property type="match status" value="1"/>
</dbReference>
<keyword evidence="6 9" id="KW-0675">Receptor</keyword>
<feature type="compositionally biased region" description="Basic and acidic residues" evidence="7">
    <location>
        <begin position="212"/>
        <end position="227"/>
    </location>
</feature>
<evidence type="ECO:0000256" key="4">
    <source>
        <dbReference type="ARBA" id="ARBA00022741"/>
    </source>
</evidence>
<keyword evidence="9" id="KW-0418">Kinase</keyword>
<sequence>MESSGWCCLHPECEFGSVREALMKMEDSSVQKVAVKVLKSDITSSADIEQCLKEAAYMKDFHHPNDLSLQTLLQFMLDISRGMEYLSSRNIIHRDLAARNCIYDIMHSCWSPVPKCRPSFQQLVVQLEALWLSLSPAAPPKEPLLYVNLEGDDGAAGPDEAAASWSVPWQRRAEAEENDWLMVGSAAALAIGGDYRYIIGPCGAPEEEQGEEGGRSSREEGRVDGGQRRGGRHHH</sequence>
<dbReference type="InterPro" id="IPR050122">
    <property type="entry name" value="RTK"/>
</dbReference>
<comment type="subcellular location">
    <subcellularLocation>
        <location evidence="1">Cell membrane</location>
        <topology evidence="1">Single-pass type I membrane protein</topology>
    </subcellularLocation>
</comment>
<keyword evidence="2" id="KW-1003">Cell membrane</keyword>
<evidence type="ECO:0000259" key="8">
    <source>
        <dbReference type="SMART" id="SM00219"/>
    </source>
</evidence>
<dbReference type="PANTHER" id="PTHR24416:SF279">
    <property type="entry name" value="TYROSINE-PROTEIN KINASE RECEPTOR TYRO3"/>
    <property type="match status" value="1"/>
</dbReference>
<dbReference type="Gene3D" id="1.10.510.10">
    <property type="entry name" value="Transferase(Phosphotransferase) domain 1"/>
    <property type="match status" value="1"/>
</dbReference>
<keyword evidence="4" id="KW-0547">Nucleotide-binding</keyword>
<dbReference type="GO" id="GO:0006909">
    <property type="term" value="P:phagocytosis"/>
    <property type="evidence" value="ECO:0007669"/>
    <property type="project" value="TreeGrafter"/>
</dbReference>
<dbReference type="PANTHER" id="PTHR24416">
    <property type="entry name" value="TYROSINE-PROTEIN KINASE RECEPTOR"/>
    <property type="match status" value="1"/>
</dbReference>
<dbReference type="GO" id="GO:0007169">
    <property type="term" value="P:cell surface receptor protein tyrosine kinase signaling pathway"/>
    <property type="evidence" value="ECO:0007669"/>
    <property type="project" value="TreeGrafter"/>
</dbReference>
<dbReference type="EMBL" id="CM014095">
    <property type="protein sequence ID" value="TKS87258.1"/>
    <property type="molecule type" value="Genomic_DNA"/>
</dbReference>
<name>A0A4U5VGL6_COLLU</name>
<keyword evidence="10" id="KW-1185">Reference proteome</keyword>
<dbReference type="GO" id="GO:0005886">
    <property type="term" value="C:plasma membrane"/>
    <property type="evidence" value="ECO:0007669"/>
    <property type="project" value="UniProtKB-SubCell"/>
</dbReference>
<dbReference type="GO" id="GO:0043235">
    <property type="term" value="C:receptor complex"/>
    <property type="evidence" value="ECO:0007669"/>
    <property type="project" value="TreeGrafter"/>
</dbReference>
<dbReference type="InterPro" id="IPR008266">
    <property type="entry name" value="Tyr_kinase_AS"/>
</dbReference>
<dbReference type="InterPro" id="IPR001245">
    <property type="entry name" value="Ser-Thr/Tyr_kinase_cat_dom"/>
</dbReference>
<gene>
    <name evidence="9" type="ORF">D9C73_021382</name>
</gene>
<dbReference type="Proteomes" id="UP000298787">
    <property type="component" value="Chromosome 18"/>
</dbReference>
<evidence type="ECO:0000256" key="6">
    <source>
        <dbReference type="ARBA" id="ARBA00023170"/>
    </source>
</evidence>
<dbReference type="GO" id="GO:0005524">
    <property type="term" value="F:ATP binding"/>
    <property type="evidence" value="ECO:0007669"/>
    <property type="project" value="UniProtKB-KW"/>
</dbReference>
<keyword evidence="3" id="KW-0732">Signal</keyword>
<keyword evidence="5" id="KW-0067">ATP-binding</keyword>
<dbReference type="Pfam" id="PF07714">
    <property type="entry name" value="PK_Tyr_Ser-Thr"/>
    <property type="match status" value="1"/>
</dbReference>
<dbReference type="InterPro" id="IPR020635">
    <property type="entry name" value="Tyr_kinase_cat_dom"/>
</dbReference>
<keyword evidence="2" id="KW-0472">Membrane</keyword>
<dbReference type="GO" id="GO:0004714">
    <property type="term" value="F:transmembrane receptor protein tyrosine kinase activity"/>
    <property type="evidence" value="ECO:0007669"/>
    <property type="project" value="TreeGrafter"/>
</dbReference>
<dbReference type="GO" id="GO:0007399">
    <property type="term" value="P:nervous system development"/>
    <property type="evidence" value="ECO:0007669"/>
    <property type="project" value="TreeGrafter"/>
</dbReference>
<evidence type="ECO:0000256" key="7">
    <source>
        <dbReference type="SAM" id="MobiDB-lite"/>
    </source>
</evidence>
<protein>
    <submittedName>
        <fullName evidence="9">Tyrosine-protein kinase receptor TYRO3</fullName>
    </submittedName>
</protein>
<proteinExistence type="predicted"/>
<accession>A0A4U5VGL6</accession>
<evidence type="ECO:0000256" key="5">
    <source>
        <dbReference type="ARBA" id="ARBA00022840"/>
    </source>
</evidence>
<dbReference type="PROSITE" id="PS00109">
    <property type="entry name" value="PROTEIN_KINASE_TYR"/>
    <property type="match status" value="1"/>
</dbReference>